<gene>
    <name evidence="1" type="ORF">AW09_000130</name>
</gene>
<dbReference type="EMBL" id="JDVG02000019">
    <property type="protein sequence ID" value="KFB74541.1"/>
    <property type="molecule type" value="Genomic_DNA"/>
</dbReference>
<accession>A0A080M0A8</accession>
<proteinExistence type="predicted"/>
<dbReference type="Proteomes" id="UP000020077">
    <property type="component" value="Unassembled WGS sequence"/>
</dbReference>
<name>A0A080M0A8_9PROT</name>
<dbReference type="AlphaFoldDB" id="A0A080M0A8"/>
<evidence type="ECO:0000313" key="2">
    <source>
        <dbReference type="Proteomes" id="UP000020077"/>
    </source>
</evidence>
<evidence type="ECO:0000313" key="1">
    <source>
        <dbReference type="EMBL" id="KFB74541.1"/>
    </source>
</evidence>
<organism evidence="1 2">
    <name type="scientific">Candidatus Accumulibacter phosphatis</name>
    <dbReference type="NCBI Taxonomy" id="327160"/>
    <lineage>
        <taxon>Bacteria</taxon>
        <taxon>Pseudomonadati</taxon>
        <taxon>Pseudomonadota</taxon>
        <taxon>Betaproteobacteria</taxon>
        <taxon>Candidatus Accumulibacter</taxon>
    </lineage>
</organism>
<comment type="caution">
    <text evidence="1">The sequence shown here is derived from an EMBL/GenBank/DDBJ whole genome shotgun (WGS) entry which is preliminary data.</text>
</comment>
<sequence>MSIRIVFSTAVVKKSAVRRNYQGGEAAFRAAFPYASEDRQLFGISSMSTGEMGEIIDELTAGGLKLSSCFALGGSGEVYPCPDILIEQVSGGIFPRWEARALVDEPEVMSAEGEKLVRWMLAKGWTFDLPEAQ</sequence>
<reference evidence="1 2" key="1">
    <citation type="submission" date="2014-02" db="EMBL/GenBank/DDBJ databases">
        <title>Expanding our view of genomic diversity in Candidatus Accumulibacter clades.</title>
        <authorList>
            <person name="Skennerton C.T."/>
            <person name="Barr J.J."/>
            <person name="Slater F.R."/>
            <person name="Bond P.L."/>
            <person name="Tyson G.W."/>
        </authorList>
    </citation>
    <scope>NUCLEOTIDE SEQUENCE [LARGE SCALE GENOMIC DNA]</scope>
    <source>
        <strain evidence="2">BA-91</strain>
    </source>
</reference>
<protein>
    <submittedName>
        <fullName evidence="1">Uncharacterized protein</fullName>
    </submittedName>
</protein>